<evidence type="ECO:0000313" key="1">
    <source>
        <dbReference type="EMBL" id="NEU05818.1"/>
    </source>
</evidence>
<proteinExistence type="predicted"/>
<comment type="caution">
    <text evidence="1">The sequence shown here is derived from an EMBL/GenBank/DDBJ whole genome shotgun (WGS) entry which is preliminary data.</text>
</comment>
<organism evidence="1 2">
    <name type="scientific">Clostridium senegalense</name>
    <dbReference type="NCBI Taxonomy" id="1465809"/>
    <lineage>
        <taxon>Bacteria</taxon>
        <taxon>Bacillati</taxon>
        <taxon>Bacillota</taxon>
        <taxon>Clostridia</taxon>
        <taxon>Eubacteriales</taxon>
        <taxon>Clostridiaceae</taxon>
        <taxon>Clostridium</taxon>
    </lineage>
</organism>
<protein>
    <recommendedName>
        <fullName evidence="3">CXXX repeat peptide modification system protein</fullName>
    </recommendedName>
</protein>
<evidence type="ECO:0000313" key="2">
    <source>
        <dbReference type="Proteomes" id="UP000481872"/>
    </source>
</evidence>
<evidence type="ECO:0008006" key="3">
    <source>
        <dbReference type="Google" id="ProtNLM"/>
    </source>
</evidence>
<gene>
    <name evidence="1" type="ORF">G3M99_13360</name>
</gene>
<keyword evidence="2" id="KW-1185">Reference proteome</keyword>
<dbReference type="Proteomes" id="UP000481872">
    <property type="component" value="Unassembled WGS sequence"/>
</dbReference>
<name>A0A6M0H668_9CLOT</name>
<reference evidence="1 2" key="1">
    <citation type="submission" date="2020-02" db="EMBL/GenBank/DDBJ databases">
        <title>Genome assembly of a novel Clostridium senegalense strain.</title>
        <authorList>
            <person name="Gupta T.B."/>
            <person name="Jauregui R."/>
            <person name="Maclean P."/>
            <person name="Nawarathana A."/>
            <person name="Brightwell G."/>
        </authorList>
    </citation>
    <scope>NUCLEOTIDE SEQUENCE [LARGE SCALE GENOMIC DNA]</scope>
    <source>
        <strain evidence="1 2">AGRFS4</strain>
    </source>
</reference>
<sequence>MEKAAMVSEYEKRCVFNIEKRLDSLELVKGSLNHTDLNPGELMELKEMVDKEDVELKLQQENWWNNVCEKYKLNINDIENYILCFDTNEIYIK</sequence>
<dbReference type="EMBL" id="JAAGPU010000026">
    <property type="protein sequence ID" value="NEU05818.1"/>
    <property type="molecule type" value="Genomic_DNA"/>
</dbReference>
<accession>A0A6M0H668</accession>
<dbReference type="AlphaFoldDB" id="A0A6M0H668"/>
<dbReference type="RefSeq" id="WP_199870469.1">
    <property type="nucleotide sequence ID" value="NZ_JAAGPU010000026.1"/>
</dbReference>